<dbReference type="PANTHER" id="PTHR43077">
    <property type="entry name" value="TRANSPORT PERMEASE YVFS-RELATED"/>
    <property type="match status" value="1"/>
</dbReference>
<keyword evidence="2 5" id="KW-0812">Transmembrane</keyword>
<dbReference type="GO" id="GO:0016020">
    <property type="term" value="C:membrane"/>
    <property type="evidence" value="ECO:0007669"/>
    <property type="project" value="UniProtKB-SubCell"/>
</dbReference>
<protein>
    <recommendedName>
        <fullName evidence="6">ABC-2 type transporter transmembrane domain-containing protein</fullName>
    </recommendedName>
</protein>
<feature type="transmembrane region" description="Helical" evidence="5">
    <location>
        <begin position="858"/>
        <end position="882"/>
    </location>
</feature>
<name>A0A3Q8CML1_9LACO</name>
<dbReference type="InterPro" id="IPR017500">
    <property type="entry name" value="Phage_infect_YhgE_N"/>
</dbReference>
<reference evidence="7 8" key="1">
    <citation type="submission" date="2016-11" db="EMBL/GenBank/DDBJ databases">
        <title>Interaction between Lactobacillus species and yeast in water kefir.</title>
        <authorList>
            <person name="Behr J."/>
            <person name="Xu D."/>
            <person name="Vogel R.F."/>
        </authorList>
    </citation>
    <scope>NUCLEOTIDE SEQUENCE [LARGE SCALE GENOMIC DNA]</scope>
    <source>
        <strain evidence="7 8">TMW 1.1822</strain>
    </source>
</reference>
<dbReference type="PANTHER" id="PTHR43077:SF5">
    <property type="entry name" value="PHAGE INFECTION PROTEIN"/>
    <property type="match status" value="1"/>
</dbReference>
<dbReference type="Gene3D" id="1.10.287.950">
    <property type="entry name" value="Methyl-accepting chemotaxis protein"/>
    <property type="match status" value="2"/>
</dbReference>
<feature type="transmembrane region" description="Helical" evidence="5">
    <location>
        <begin position="1019"/>
        <end position="1039"/>
    </location>
</feature>
<dbReference type="AlphaFoldDB" id="A0A3Q8CML1"/>
<dbReference type="NCBIfam" id="TIGR03062">
    <property type="entry name" value="pip_yhgE_Cterm"/>
    <property type="match status" value="1"/>
</dbReference>
<evidence type="ECO:0000256" key="1">
    <source>
        <dbReference type="ARBA" id="ARBA00004141"/>
    </source>
</evidence>
<evidence type="ECO:0000256" key="3">
    <source>
        <dbReference type="ARBA" id="ARBA00022989"/>
    </source>
</evidence>
<feature type="transmembrane region" description="Helical" evidence="5">
    <location>
        <begin position="902"/>
        <end position="927"/>
    </location>
</feature>
<evidence type="ECO:0000256" key="4">
    <source>
        <dbReference type="ARBA" id="ARBA00023136"/>
    </source>
</evidence>
<dbReference type="NCBIfam" id="TIGR03061">
    <property type="entry name" value="pip_yhgE_Nterm"/>
    <property type="match status" value="1"/>
</dbReference>
<dbReference type="KEGG" id="lhw:BSQ49_10225"/>
<dbReference type="Pfam" id="PF12698">
    <property type="entry name" value="ABC2_membrane_3"/>
    <property type="match status" value="1"/>
</dbReference>
<evidence type="ECO:0000313" key="8">
    <source>
        <dbReference type="Proteomes" id="UP000314960"/>
    </source>
</evidence>
<dbReference type="InterPro" id="IPR011049">
    <property type="entry name" value="Serralysin-like_metalloprot_C"/>
</dbReference>
<proteinExistence type="predicted"/>
<dbReference type="InterPro" id="IPR023908">
    <property type="entry name" value="xxxLxxG_rpt"/>
</dbReference>
<dbReference type="EMBL" id="CP018176">
    <property type="protein sequence ID" value="AUJ30524.1"/>
    <property type="molecule type" value="Genomic_DNA"/>
</dbReference>
<evidence type="ECO:0000256" key="2">
    <source>
        <dbReference type="ARBA" id="ARBA00022692"/>
    </source>
</evidence>
<dbReference type="Proteomes" id="UP000314960">
    <property type="component" value="Chromosome"/>
</dbReference>
<dbReference type="NCBIfam" id="TIGR03057">
    <property type="entry name" value="xxxLxxG_by_4"/>
    <property type="match status" value="10"/>
</dbReference>
<dbReference type="Gene3D" id="3.40.1710.10">
    <property type="entry name" value="abc type-2 transporter like domain"/>
    <property type="match status" value="1"/>
</dbReference>
<feature type="transmembrane region" description="Helical" evidence="5">
    <location>
        <begin position="961"/>
        <end position="980"/>
    </location>
</feature>
<feature type="domain" description="ABC-2 type transporter transmembrane" evidence="6">
    <location>
        <begin position="17"/>
        <end position="170"/>
    </location>
</feature>
<evidence type="ECO:0000313" key="7">
    <source>
        <dbReference type="EMBL" id="AUJ30524.1"/>
    </source>
</evidence>
<accession>A0A3Q8CML1</accession>
<feature type="transmembrane region" description="Helical" evidence="5">
    <location>
        <begin position="933"/>
        <end position="954"/>
    </location>
</feature>
<comment type="subcellular location">
    <subcellularLocation>
        <location evidence="1">Membrane</location>
        <topology evidence="1">Multi-pass membrane protein</topology>
    </subcellularLocation>
</comment>
<keyword evidence="3 5" id="KW-1133">Transmembrane helix</keyword>
<dbReference type="SUPFAM" id="SSF101967">
    <property type="entry name" value="Adhesin YadA, collagen-binding domain"/>
    <property type="match status" value="1"/>
</dbReference>
<evidence type="ECO:0000256" key="5">
    <source>
        <dbReference type="SAM" id="Phobius"/>
    </source>
</evidence>
<dbReference type="InterPro" id="IPR013525">
    <property type="entry name" value="ABC2_TM"/>
</dbReference>
<dbReference type="InterPro" id="IPR017501">
    <property type="entry name" value="Phage_infect_YhgE_C"/>
</dbReference>
<organism evidence="7 8">
    <name type="scientific">Liquorilactobacillus hordei</name>
    <dbReference type="NCBI Taxonomy" id="468911"/>
    <lineage>
        <taxon>Bacteria</taxon>
        <taxon>Bacillati</taxon>
        <taxon>Bacillota</taxon>
        <taxon>Bacilli</taxon>
        <taxon>Lactobacillales</taxon>
        <taxon>Lactobacillaceae</taxon>
        <taxon>Liquorilactobacillus</taxon>
    </lineage>
</organism>
<keyword evidence="4 5" id="KW-0472">Membrane</keyword>
<feature type="transmembrane region" description="Helical" evidence="5">
    <location>
        <begin position="16"/>
        <end position="36"/>
    </location>
</feature>
<dbReference type="GO" id="GO:0140359">
    <property type="term" value="F:ABC-type transporter activity"/>
    <property type="evidence" value="ECO:0007669"/>
    <property type="project" value="InterPro"/>
</dbReference>
<dbReference type="InterPro" id="IPR051328">
    <property type="entry name" value="T7SS_ABC-Transporter"/>
</dbReference>
<sequence length="1061" mass="110016">MNMIKEEFKNILNHKLLIATILAIMFIPFLYSVFFLKSVWDPYGNAGSLPVAVVNEDKAVSYNGKKMQVGDKLVKELKKNDSLQWHFVSAKKALDGMKHKKYYTIITIPKNFSKNATTVLNKNPKKMRLTYKTNDSLNYIGKVISEEGAKQLNTKINATVTKAYAKTMFATIKQVGTGFTTASKGANKLKEGSTTLSDGLNTYTAGVKKVNDGVIELQTGVVPLSQGVIKLTTGATALQSGVSEYTAGVAKVNAGTQKLNNSTGTLASGVSKLATGSNSLSSGIYSYTSGVTKVNSGIQTLNGSTGTLASGVNKLATGSNSLSSGLGTYTSGVGTLSSGLSKLSSNSSTLNSGMQTLASSTSQLPTAAAGFYVMNNVLAQDIDQINSALQANKDSVSTMSSSMAKVNEEMNSTEFQTQLATLKDLAGQTSNIKSMLADLQTTLSTVAAAKTEFSTSLTASLKQIATNSSTVSALAKSMQFESNMTDADKAKLAQIIALSGSASDSSANTSTTSNIAEISNIQAAATTLNEKTDLSSLSGKLESMNDLVSKMESLSTAVDSLSSLMATSDKLTDSNAQTMVKSILTLTNKVSELKSLSDKAANSANEFNSKINASSPDIDATTLASADAIQNKVATIASTSTLSSEISKLVSGVATYTAGTDQASSGASQLSSNNSSLTSGASQLATGLGTLNSNVPTLVSGVGQLASGTGQLVANNSALTSGASQLATGLGTLNSNVPTLVSGVSQLASGTSELNSNSAALNSGTVQLASGLTQLNSKVPTLSSGVNQLASGTSQLNANSSKLTQGSAKLADGNKALAKALGKGAKKVNAVKTSNKTANMFATPSKLTHKNYSTVPNYGYALAPYMLSVALYVGALVFNLVYPIRRLSTPDGTGTEWFLSKIAVGAVVATGTAVIETLLMMAVGLIPDHPFQMILNALIFSFTAMYLIMFLSVAGGNPGRFAAMILLVIQLGGSGGSFPIDITNGMNGFFQAINPFLPMTYSILGFREALTSGLGSNQVLFSVGIMLIFMIASLLLLWATMVTKRKNGSVSYAEPATEEKE</sequence>
<gene>
    <name evidence="7" type="ORF">BSQ49_10225</name>
</gene>
<evidence type="ECO:0000259" key="6">
    <source>
        <dbReference type="Pfam" id="PF12698"/>
    </source>
</evidence>